<dbReference type="Proteomes" id="UP000199497">
    <property type="component" value="Unassembled WGS sequence"/>
</dbReference>
<protein>
    <submittedName>
        <fullName evidence="1">Uncharacterized protein</fullName>
    </submittedName>
</protein>
<evidence type="ECO:0000313" key="2">
    <source>
        <dbReference type="Proteomes" id="UP000199497"/>
    </source>
</evidence>
<sequence>MINWLSAVDQYAAALNNADMSMFAGRTANIGLARQCPHRDVEPKKTYSGRVVPERST</sequence>
<dbReference type="EMBL" id="FNJR01000010">
    <property type="protein sequence ID" value="SDP83860.1"/>
    <property type="molecule type" value="Genomic_DNA"/>
</dbReference>
<accession>A0A1H0VZJ2</accession>
<gene>
    <name evidence="1" type="ORF">SAMN04487905_11055</name>
</gene>
<organism evidence="1 2">
    <name type="scientific">Actinopolyspora xinjiangensis</name>
    <dbReference type="NCBI Taxonomy" id="405564"/>
    <lineage>
        <taxon>Bacteria</taxon>
        <taxon>Bacillati</taxon>
        <taxon>Actinomycetota</taxon>
        <taxon>Actinomycetes</taxon>
        <taxon>Actinopolysporales</taxon>
        <taxon>Actinopolysporaceae</taxon>
        <taxon>Actinopolyspora</taxon>
    </lineage>
</organism>
<evidence type="ECO:0000313" key="1">
    <source>
        <dbReference type="EMBL" id="SDP83860.1"/>
    </source>
</evidence>
<dbReference type="AlphaFoldDB" id="A0A1H0VZJ2"/>
<dbReference type="STRING" id="405564.SAMN04487905_11055"/>
<name>A0A1H0VZJ2_9ACTN</name>
<proteinExistence type="predicted"/>
<keyword evidence="2" id="KW-1185">Reference proteome</keyword>
<reference evidence="2" key="1">
    <citation type="submission" date="2016-10" db="EMBL/GenBank/DDBJ databases">
        <authorList>
            <person name="Varghese N."/>
            <person name="Submissions S."/>
        </authorList>
    </citation>
    <scope>NUCLEOTIDE SEQUENCE [LARGE SCALE GENOMIC DNA]</scope>
    <source>
        <strain evidence="2">DSM 46732</strain>
    </source>
</reference>